<keyword evidence="4" id="KW-0479">Metal-binding</keyword>
<keyword evidence="5" id="KW-0677">Repeat</keyword>
<dbReference type="GO" id="GO:0061630">
    <property type="term" value="F:ubiquitin protein ligase activity"/>
    <property type="evidence" value="ECO:0007669"/>
    <property type="project" value="UniProtKB-EC"/>
</dbReference>
<dbReference type="InterPro" id="IPR031127">
    <property type="entry name" value="E3_UB_ligase_RBR"/>
</dbReference>
<dbReference type="EMBL" id="JAWDGP010001483">
    <property type="protein sequence ID" value="KAK3791154.1"/>
    <property type="molecule type" value="Genomic_DNA"/>
</dbReference>
<keyword evidence="3" id="KW-0808">Transferase</keyword>
<evidence type="ECO:0000256" key="8">
    <source>
        <dbReference type="ARBA" id="ARBA00022833"/>
    </source>
</evidence>
<evidence type="ECO:0000256" key="1">
    <source>
        <dbReference type="ARBA" id="ARBA00001798"/>
    </source>
</evidence>
<keyword evidence="8" id="KW-0862">Zinc</keyword>
<dbReference type="Pfam" id="PF22191">
    <property type="entry name" value="IBR_1"/>
    <property type="match status" value="1"/>
</dbReference>
<evidence type="ECO:0000313" key="13">
    <source>
        <dbReference type="Proteomes" id="UP001283361"/>
    </source>
</evidence>
<keyword evidence="13" id="KW-1185">Reference proteome</keyword>
<dbReference type="InterPro" id="IPR044066">
    <property type="entry name" value="TRIAD_supradom"/>
</dbReference>
<comment type="catalytic activity">
    <reaction evidence="1">
        <text>[E2 ubiquitin-conjugating enzyme]-S-ubiquitinyl-L-cysteine + [acceptor protein]-L-lysine = [E2 ubiquitin-conjugating enzyme]-L-cysteine + [acceptor protein]-N(6)-ubiquitinyl-L-lysine.</text>
        <dbReference type="EC" id="2.3.2.31"/>
    </reaction>
</comment>
<keyword evidence="7" id="KW-0833">Ubl conjugation pathway</keyword>
<feature type="domain" description="RING-type" evidence="10">
    <location>
        <begin position="588"/>
        <end position="638"/>
    </location>
</feature>
<dbReference type="PROSITE" id="PS00518">
    <property type="entry name" value="ZF_RING_1"/>
    <property type="match status" value="1"/>
</dbReference>
<dbReference type="Gene3D" id="3.30.40.10">
    <property type="entry name" value="Zinc/RING finger domain, C3HC4 (zinc finger)"/>
    <property type="match status" value="1"/>
</dbReference>
<protein>
    <recommendedName>
        <fullName evidence="2">RBR-type E3 ubiquitin transferase</fullName>
        <ecNumber evidence="2">2.3.2.31</ecNumber>
    </recommendedName>
</protein>
<organism evidence="12 13">
    <name type="scientific">Elysia crispata</name>
    <name type="common">lettuce slug</name>
    <dbReference type="NCBI Taxonomy" id="231223"/>
    <lineage>
        <taxon>Eukaryota</taxon>
        <taxon>Metazoa</taxon>
        <taxon>Spiralia</taxon>
        <taxon>Lophotrochozoa</taxon>
        <taxon>Mollusca</taxon>
        <taxon>Gastropoda</taxon>
        <taxon>Heterobranchia</taxon>
        <taxon>Euthyneura</taxon>
        <taxon>Panpulmonata</taxon>
        <taxon>Sacoglossa</taxon>
        <taxon>Placobranchoidea</taxon>
        <taxon>Plakobranchidae</taxon>
        <taxon>Elysia</taxon>
    </lineage>
</organism>
<evidence type="ECO:0000256" key="5">
    <source>
        <dbReference type="ARBA" id="ARBA00022737"/>
    </source>
</evidence>
<dbReference type="PROSITE" id="PS50089">
    <property type="entry name" value="ZF_RING_2"/>
    <property type="match status" value="1"/>
</dbReference>
<sequence>MVYKVCKSGVRSGNTLRGLQSIKSRRYARQACLIGRSNLSGEQVDKLLEESAGDSNIKDTLRNTDVILSLNKKQRWRLPTTVCHFIKEGHFSNNNATVSVLERHKLKKQANCVGFACSKMAGGKGLGFQSKQTNEFKPAQNRHFSYNLEHVDQVESHRQAKKRISEESKLDKKRLVAKTVNVFTIEGRKENSLINRGPVYNLEVFYPCPQSCSLTFNPKYTDVTMTRNDEGEMEIRSNIRSRKKSKRRHRERFTKAHLAGFNTEMANWGDDEDKMWQDAYEDTEETVIGKPKNDMGEQQKQMYELASSSGNLLAHLVDEAEITRTQRNNIHSRSRQRRRFVRIGENFASSKRISSQWNNTNTKPHVFYTEKDTHTNSLQEQPRSTKLQPPMKEDPVLSSFPVILSTAEVAPEKLRERFRNVYGEADCQPRRFCINITDEVRNIMWAPRSLRSLMHETYIIFTSAGVYDDGLETYRVTVNCGGCLKSEQVSYSMPYGQTTLESIINTVVGNLLDQKEAGHLTFSDEIHFSDLRAFSPVHEMITDKLKIQVDTFCTSEELNRAGETGNLQEKKVGTEVVSQNEGNNANFCEICYDIVNTSPKDAAAATQLNVCGHLFCDTCWQTHLRTRFRQGALHMTCPGYQCNTKLGLSTLLSLLHVTEVARILQRTCEDEMEICPTAKWCPSPSCGRVIKLTTKMSDEASGEELSSAHDICVDVTCACGERWCFACLSPGHWPARCDQAQVYMDKMRTLKSRLGTLNDNDEHEGDEAATMPSALARCQNSEPLELEGRLCPKCRRFIDKNGGCPHMMCKCGHQFCWKCLRPYHDFDQHTCVPNPHTVAAFTRIVKVRHVARPIFDEEDRKRASQLLKVGNSRQKVSMYNRAMEQRTQPDREKGMYTASSGLITKICRATREDLQFKEEVLLQCGVPNSEIPDFRGSSALARETMVRLTLVDSLKRYLRTTQQTRQDLRRLAEHTFVLLQDCPASADKQLAFKIASDLIAFCSFSYSVMQAGGHQNPRTALRRLNDIQGWTSRTLESLPAVVLRLKHQV</sequence>
<evidence type="ECO:0000256" key="7">
    <source>
        <dbReference type="ARBA" id="ARBA00022786"/>
    </source>
</evidence>
<evidence type="ECO:0000256" key="4">
    <source>
        <dbReference type="ARBA" id="ARBA00022723"/>
    </source>
</evidence>
<dbReference type="InterPro" id="IPR001841">
    <property type="entry name" value="Znf_RING"/>
</dbReference>
<dbReference type="InterPro" id="IPR013083">
    <property type="entry name" value="Znf_RING/FYVE/PHD"/>
</dbReference>
<evidence type="ECO:0000259" key="10">
    <source>
        <dbReference type="PROSITE" id="PS50089"/>
    </source>
</evidence>
<evidence type="ECO:0000256" key="3">
    <source>
        <dbReference type="ARBA" id="ARBA00022679"/>
    </source>
</evidence>
<gene>
    <name evidence="12" type="ORF">RRG08_025010</name>
</gene>
<evidence type="ECO:0000313" key="12">
    <source>
        <dbReference type="EMBL" id="KAK3791154.1"/>
    </source>
</evidence>
<dbReference type="CDD" id="cd20336">
    <property type="entry name" value="Rcat_RBR"/>
    <property type="match status" value="1"/>
</dbReference>
<dbReference type="Gene3D" id="1.20.120.1750">
    <property type="match status" value="1"/>
</dbReference>
<dbReference type="GO" id="GO:0008270">
    <property type="term" value="F:zinc ion binding"/>
    <property type="evidence" value="ECO:0007669"/>
    <property type="project" value="UniProtKB-KW"/>
</dbReference>
<evidence type="ECO:0000256" key="9">
    <source>
        <dbReference type="PROSITE-ProRule" id="PRU00175"/>
    </source>
</evidence>
<dbReference type="PANTHER" id="PTHR11685">
    <property type="entry name" value="RBR FAMILY RING FINGER AND IBR DOMAIN-CONTAINING"/>
    <property type="match status" value="1"/>
</dbReference>
<name>A0AAE1ANP3_9GAST</name>
<comment type="caution">
    <text evidence="12">The sequence shown here is derived from an EMBL/GenBank/DDBJ whole genome shotgun (WGS) entry which is preliminary data.</text>
</comment>
<dbReference type="SMART" id="SM00647">
    <property type="entry name" value="IBR"/>
    <property type="match status" value="2"/>
</dbReference>
<reference evidence="12" key="1">
    <citation type="journal article" date="2023" name="G3 (Bethesda)">
        <title>A reference genome for the long-term kleptoplast-retaining sea slug Elysia crispata morphotype clarki.</title>
        <authorList>
            <person name="Eastman K.E."/>
            <person name="Pendleton A.L."/>
            <person name="Shaikh M.A."/>
            <person name="Suttiyut T."/>
            <person name="Ogas R."/>
            <person name="Tomko P."/>
            <person name="Gavelis G."/>
            <person name="Widhalm J.R."/>
            <person name="Wisecaver J.H."/>
        </authorList>
    </citation>
    <scope>NUCLEOTIDE SEQUENCE</scope>
    <source>
        <strain evidence="12">ECLA1</strain>
    </source>
</reference>
<dbReference type="SUPFAM" id="SSF57850">
    <property type="entry name" value="RING/U-box"/>
    <property type="match status" value="2"/>
</dbReference>
<evidence type="ECO:0000259" key="11">
    <source>
        <dbReference type="PROSITE" id="PS51873"/>
    </source>
</evidence>
<dbReference type="GO" id="GO:0016567">
    <property type="term" value="P:protein ubiquitination"/>
    <property type="evidence" value="ECO:0007669"/>
    <property type="project" value="InterPro"/>
</dbReference>
<dbReference type="Pfam" id="PF01485">
    <property type="entry name" value="IBR"/>
    <property type="match status" value="1"/>
</dbReference>
<dbReference type="AlphaFoldDB" id="A0AAE1ANP3"/>
<dbReference type="InterPro" id="IPR002867">
    <property type="entry name" value="IBR_dom"/>
</dbReference>
<dbReference type="EC" id="2.3.2.31" evidence="2"/>
<keyword evidence="6 9" id="KW-0863">Zinc-finger</keyword>
<accession>A0AAE1ANP3</accession>
<dbReference type="PROSITE" id="PS51873">
    <property type="entry name" value="TRIAD"/>
    <property type="match status" value="1"/>
</dbReference>
<dbReference type="InterPro" id="IPR017907">
    <property type="entry name" value="Znf_RING_CS"/>
</dbReference>
<evidence type="ECO:0000256" key="6">
    <source>
        <dbReference type="ARBA" id="ARBA00022771"/>
    </source>
</evidence>
<dbReference type="Proteomes" id="UP001283361">
    <property type="component" value="Unassembled WGS sequence"/>
</dbReference>
<proteinExistence type="predicted"/>
<feature type="domain" description="RING-type" evidence="11">
    <location>
        <begin position="584"/>
        <end position="840"/>
    </location>
</feature>
<evidence type="ECO:0000256" key="2">
    <source>
        <dbReference type="ARBA" id="ARBA00012251"/>
    </source>
</evidence>